<evidence type="ECO:0000313" key="1">
    <source>
        <dbReference type="EMBL" id="GIX82373.1"/>
    </source>
</evidence>
<evidence type="ECO:0000313" key="2">
    <source>
        <dbReference type="Proteomes" id="UP001054945"/>
    </source>
</evidence>
<dbReference type="Proteomes" id="UP001054945">
    <property type="component" value="Unassembled WGS sequence"/>
</dbReference>
<comment type="caution">
    <text evidence="1">The sequence shown here is derived from an EMBL/GenBank/DDBJ whole genome shotgun (WGS) entry which is preliminary data.</text>
</comment>
<reference evidence="1 2" key="1">
    <citation type="submission" date="2021-06" db="EMBL/GenBank/DDBJ databases">
        <title>Caerostris extrusa draft genome.</title>
        <authorList>
            <person name="Kono N."/>
            <person name="Arakawa K."/>
        </authorList>
    </citation>
    <scope>NUCLEOTIDE SEQUENCE [LARGE SCALE GENOMIC DNA]</scope>
</reference>
<gene>
    <name evidence="1" type="ORF">CEXT_373601</name>
</gene>
<name>A0AAV4ND09_CAEEX</name>
<dbReference type="EMBL" id="BPLR01020776">
    <property type="protein sequence ID" value="GIX82373.1"/>
    <property type="molecule type" value="Genomic_DNA"/>
</dbReference>
<keyword evidence="2" id="KW-1185">Reference proteome</keyword>
<dbReference type="AlphaFoldDB" id="A0AAV4ND09"/>
<proteinExistence type="predicted"/>
<organism evidence="1 2">
    <name type="scientific">Caerostris extrusa</name>
    <name type="common">Bark spider</name>
    <name type="synonym">Caerostris bankana</name>
    <dbReference type="NCBI Taxonomy" id="172846"/>
    <lineage>
        <taxon>Eukaryota</taxon>
        <taxon>Metazoa</taxon>
        <taxon>Ecdysozoa</taxon>
        <taxon>Arthropoda</taxon>
        <taxon>Chelicerata</taxon>
        <taxon>Arachnida</taxon>
        <taxon>Araneae</taxon>
        <taxon>Araneomorphae</taxon>
        <taxon>Entelegynae</taxon>
        <taxon>Araneoidea</taxon>
        <taxon>Araneidae</taxon>
        <taxon>Caerostris</taxon>
    </lineage>
</organism>
<protein>
    <submittedName>
        <fullName evidence="1">Uncharacterized protein</fullName>
    </submittedName>
</protein>
<accession>A0AAV4ND09</accession>
<sequence>MAESFHFDMNSLSIRCDDISSEMQDWRSVCSDIIELMNLLVSAEINNLTYPLCRMKQKEISNLLGPVRSHIEASEAIFRRSKILKELLMQHDYIVLLKRILEEELHLLDMMRNLGEAQISLLQYDNKLTLHEMSLSL</sequence>